<dbReference type="PROSITE" id="PS50181">
    <property type="entry name" value="FBOX"/>
    <property type="match status" value="1"/>
</dbReference>
<sequence>MTPTPRYADLRSTPWPQRDEQFHILEQPKELIGEIFKHVDYDGLLALRKVSHLMKEIVDEVCCTLSTIQQLYFTERNVNDPYFKIDLGHSKPPIILLPWKHLTSPRFNRNVVYVNGTREEFPEFLRQFRDAILRAPIEEFTIDSRDEFYLSAFESFLQGLTVLRRSLDAFSHPTEYRINWNIALRTIRRLGLNAVEMGIYARVIRGVVCTEFAEIYQTAELADFLHLRKYIARPLPGLPALIVGIFQRSCSRVQFEKPLDEEDVNEIIKQLPSVQKDLHLHAFIIKGPARRILRRMRDNNEESCFNVGSMQVEIRIEPGAEHGILEMWRGARTRLSCGDIKSAIRGISY</sequence>
<dbReference type="InterPro" id="IPR001810">
    <property type="entry name" value="F-box_dom"/>
</dbReference>
<dbReference type="Proteomes" id="UP000005239">
    <property type="component" value="Unassembled WGS sequence"/>
</dbReference>
<gene>
    <name evidence="1" type="primary">WBGene00103030</name>
</gene>
<reference evidence="2" key="1">
    <citation type="journal article" date="2008" name="Nat. Genet.">
        <title>The Pristionchus pacificus genome provides a unique perspective on nematode lifestyle and parasitism.</title>
        <authorList>
            <person name="Dieterich C."/>
            <person name="Clifton S.W."/>
            <person name="Schuster L.N."/>
            <person name="Chinwalla A."/>
            <person name="Delehaunty K."/>
            <person name="Dinkelacker I."/>
            <person name="Fulton L."/>
            <person name="Fulton R."/>
            <person name="Godfrey J."/>
            <person name="Minx P."/>
            <person name="Mitreva M."/>
            <person name="Roeseler W."/>
            <person name="Tian H."/>
            <person name="Witte H."/>
            <person name="Yang S.P."/>
            <person name="Wilson R.K."/>
            <person name="Sommer R.J."/>
        </authorList>
    </citation>
    <scope>NUCLEOTIDE SEQUENCE [LARGE SCALE GENOMIC DNA]</scope>
    <source>
        <strain evidence="2">PS312</strain>
    </source>
</reference>
<accession>A0A2A6CWV3</accession>
<organism evidence="1 2">
    <name type="scientific">Pristionchus pacificus</name>
    <name type="common">Parasitic nematode worm</name>
    <dbReference type="NCBI Taxonomy" id="54126"/>
    <lineage>
        <taxon>Eukaryota</taxon>
        <taxon>Metazoa</taxon>
        <taxon>Ecdysozoa</taxon>
        <taxon>Nematoda</taxon>
        <taxon>Chromadorea</taxon>
        <taxon>Rhabditida</taxon>
        <taxon>Rhabditina</taxon>
        <taxon>Diplogasteromorpha</taxon>
        <taxon>Diplogasteroidea</taxon>
        <taxon>Neodiplogasteridae</taxon>
        <taxon>Pristionchus</taxon>
    </lineage>
</organism>
<keyword evidence="2" id="KW-1185">Reference proteome</keyword>
<evidence type="ECO:0000313" key="2">
    <source>
        <dbReference type="Proteomes" id="UP000005239"/>
    </source>
</evidence>
<dbReference type="AlphaFoldDB" id="A0A2A6CWV3"/>
<evidence type="ECO:0000313" key="1">
    <source>
        <dbReference type="EnsemblMetazoa" id="PPA13476.1"/>
    </source>
</evidence>
<accession>A0A8R1UAI7</accession>
<dbReference type="Pfam" id="PF00646">
    <property type="entry name" value="F-box"/>
    <property type="match status" value="1"/>
</dbReference>
<protein>
    <submittedName>
        <fullName evidence="1">F-box domain-containing protein</fullName>
    </submittedName>
</protein>
<proteinExistence type="predicted"/>
<reference evidence="1" key="2">
    <citation type="submission" date="2022-06" db="UniProtKB">
        <authorList>
            <consortium name="EnsemblMetazoa"/>
        </authorList>
    </citation>
    <scope>IDENTIFICATION</scope>
    <source>
        <strain evidence="1">PS312</strain>
    </source>
</reference>
<dbReference type="EnsemblMetazoa" id="PPA13476.1">
    <property type="protein sequence ID" value="PPA13476.1"/>
    <property type="gene ID" value="WBGene00103030"/>
</dbReference>
<name>A0A2A6CWV3_PRIPA</name>